<dbReference type="AlphaFoldDB" id="A0A2C9VB47"/>
<comment type="caution">
    <text evidence="6">The sequence shown here is derived from an EMBL/GenBank/DDBJ whole genome shotgun (WGS) entry which is preliminary data.</text>
</comment>
<evidence type="ECO:0000256" key="1">
    <source>
        <dbReference type="ARBA" id="ARBA00004123"/>
    </source>
</evidence>
<dbReference type="SMART" id="SM01114">
    <property type="entry name" value="CXC"/>
    <property type="match status" value="2"/>
</dbReference>
<keyword evidence="3" id="KW-0539">Nucleus</keyword>
<feature type="compositionally biased region" description="Polar residues" evidence="4">
    <location>
        <begin position="252"/>
        <end position="261"/>
    </location>
</feature>
<dbReference type="EMBL" id="CM004395">
    <property type="protein sequence ID" value="OAY42125.1"/>
    <property type="molecule type" value="Genomic_DNA"/>
</dbReference>
<dbReference type="Gramene" id="Manes.09G155000.1.v8.1">
    <property type="protein sequence ID" value="Manes.09G155000.1.v8.1.CDS"/>
    <property type="gene ID" value="Manes.09G155000.v8.1"/>
</dbReference>
<evidence type="ECO:0000256" key="4">
    <source>
        <dbReference type="SAM" id="MobiDB-lite"/>
    </source>
</evidence>
<dbReference type="SMR" id="A0A2C9VB47"/>
<keyword evidence="7" id="KW-1185">Reference proteome</keyword>
<evidence type="ECO:0000259" key="5">
    <source>
        <dbReference type="PROSITE" id="PS51634"/>
    </source>
</evidence>
<evidence type="ECO:0000256" key="2">
    <source>
        <dbReference type="ARBA" id="ARBA00007267"/>
    </source>
</evidence>
<organism evidence="6 7">
    <name type="scientific">Manihot esculenta</name>
    <name type="common">Cassava</name>
    <name type="synonym">Jatropha manihot</name>
    <dbReference type="NCBI Taxonomy" id="3983"/>
    <lineage>
        <taxon>Eukaryota</taxon>
        <taxon>Viridiplantae</taxon>
        <taxon>Streptophyta</taxon>
        <taxon>Embryophyta</taxon>
        <taxon>Tracheophyta</taxon>
        <taxon>Spermatophyta</taxon>
        <taxon>Magnoliopsida</taxon>
        <taxon>eudicotyledons</taxon>
        <taxon>Gunneridae</taxon>
        <taxon>Pentapetalae</taxon>
        <taxon>rosids</taxon>
        <taxon>fabids</taxon>
        <taxon>Malpighiales</taxon>
        <taxon>Euphorbiaceae</taxon>
        <taxon>Crotonoideae</taxon>
        <taxon>Manihoteae</taxon>
        <taxon>Manihot</taxon>
    </lineage>
</organism>
<dbReference type="GO" id="GO:0005634">
    <property type="term" value="C:nucleus"/>
    <property type="evidence" value="ECO:0007669"/>
    <property type="project" value="UniProtKB-SubCell"/>
</dbReference>
<feature type="compositionally biased region" description="Polar residues" evidence="4">
    <location>
        <begin position="679"/>
        <end position="696"/>
    </location>
</feature>
<feature type="domain" description="CRC" evidence="5">
    <location>
        <begin position="448"/>
        <end position="573"/>
    </location>
</feature>
<dbReference type="PANTHER" id="PTHR46159">
    <property type="entry name" value="PROTEIN TESMIN/TSO1-LIKE CXC 2"/>
    <property type="match status" value="1"/>
</dbReference>
<dbReference type="STRING" id="3983.A0A2C9VB47"/>
<accession>A0A2C9VB47</accession>
<sequence>MELNTPNKSHLISTPLSQFEDSPVFNYINNLSPIELVKSVHSSDQSLNSLAFSSPPSVFASPKLVSQRDTRSFLTRRQFLDPSKHGLSQVKDANSTSEGVSAAVKLSNSSAEQLGRLASSSSAKEVTAEPLNEQLELAIELPEALKCDIASPDKNIAPLDAIRTDTETEKGDKSNEKHFSYESEKNLRKICRIEQSEDEAGVDWVTLVSNVADAFYFESSVIEEHSEEQKLMVDPGTISFISNVLQIPQDNTNELENSNDYSEQETGETGTQSTGKNKEADKMPAVLSGTLLNKLVVNDVAAKVDVKGKKRESSCKQQNRIRRLVFEMAGAHKKETACQESNAYPISVQSDSEVDHIEKHSTPRISMLSRKGIGLHLNALATTSSDCKVVKIATLSSTRQETKTGLVLCDNEDKVIENAPQTSTDVSDDFGISSPKVKRPKMEHVGAACKRCNCKRSKCLKLYCECFAAGLYCIEPCSCQDCFNKPAHEDTVLETRKQIESRNPLAFAPKVIRSTEFASEFGDETNKTPASARHKRGCNCKKSSCLKKYCECFQGGVGCSPNCRCEGCKNTFGSKNGVEENELEGVEPEELEKKFSDVTSRDMIEEGEEEHADRPIPSETARSSIQLPMTLGVRFSRSQPAFGASSQMCPSQKLGKEIFRQPKFETHLQAIPEEETPEVLNSSCPPANGVKSTSPNCKRISPPHQGFGSSAIWRSSRKLILRSVPPFPSLNSPHQQ</sequence>
<evidence type="ECO:0000256" key="3">
    <source>
        <dbReference type="ARBA" id="ARBA00023242"/>
    </source>
</evidence>
<dbReference type="PROSITE" id="PS51634">
    <property type="entry name" value="CRC"/>
    <property type="match status" value="1"/>
</dbReference>
<feature type="region of interest" description="Disordered" evidence="4">
    <location>
        <begin position="252"/>
        <end position="280"/>
    </location>
</feature>
<gene>
    <name evidence="6" type="ORF">MANES_09G155000v8</name>
</gene>
<dbReference type="Pfam" id="PF03638">
    <property type="entry name" value="TCR"/>
    <property type="match status" value="2"/>
</dbReference>
<proteinExistence type="inferred from homology"/>
<reference evidence="7" key="1">
    <citation type="journal article" date="2016" name="Nat. Biotechnol.">
        <title>Sequencing wild and cultivated cassava and related species reveals extensive interspecific hybridization and genetic diversity.</title>
        <authorList>
            <person name="Bredeson J.V."/>
            <person name="Lyons J.B."/>
            <person name="Prochnik S.E."/>
            <person name="Wu G.A."/>
            <person name="Ha C.M."/>
            <person name="Edsinger-Gonzales E."/>
            <person name="Grimwood J."/>
            <person name="Schmutz J."/>
            <person name="Rabbi I.Y."/>
            <person name="Egesi C."/>
            <person name="Nauluvula P."/>
            <person name="Lebot V."/>
            <person name="Ndunguru J."/>
            <person name="Mkamilo G."/>
            <person name="Bart R.S."/>
            <person name="Setter T.L."/>
            <person name="Gleadow R.M."/>
            <person name="Kulakow P."/>
            <person name="Ferguson M.E."/>
            <person name="Rounsley S."/>
            <person name="Rokhsar D.S."/>
        </authorList>
    </citation>
    <scope>NUCLEOTIDE SEQUENCE [LARGE SCALE GENOMIC DNA]</scope>
    <source>
        <strain evidence="7">cv. AM560-2</strain>
    </source>
</reference>
<evidence type="ECO:0000313" key="7">
    <source>
        <dbReference type="Proteomes" id="UP000091857"/>
    </source>
</evidence>
<comment type="similarity">
    <text evidence="2">Belongs to the lin-54 family.</text>
</comment>
<dbReference type="Proteomes" id="UP000091857">
    <property type="component" value="Chromosome 9"/>
</dbReference>
<comment type="subcellular location">
    <subcellularLocation>
        <location evidence="1">Nucleus</location>
    </subcellularLocation>
</comment>
<dbReference type="OrthoDB" id="6283463at2759"/>
<dbReference type="InterPro" id="IPR005172">
    <property type="entry name" value="CRC"/>
</dbReference>
<dbReference type="PANTHER" id="PTHR46159:SF15">
    <property type="entry name" value="CRC DOMAIN-CONTAINING PROTEIN"/>
    <property type="match status" value="1"/>
</dbReference>
<dbReference type="GO" id="GO:0003700">
    <property type="term" value="F:DNA-binding transcription factor activity"/>
    <property type="evidence" value="ECO:0007669"/>
    <property type="project" value="InterPro"/>
</dbReference>
<feature type="region of interest" description="Disordered" evidence="4">
    <location>
        <begin position="676"/>
        <end position="709"/>
    </location>
</feature>
<protein>
    <recommendedName>
        <fullName evidence="5">CRC domain-containing protein</fullName>
    </recommendedName>
</protein>
<name>A0A2C9VB47_MANES</name>
<evidence type="ECO:0000313" key="6">
    <source>
        <dbReference type="EMBL" id="OAY42125.1"/>
    </source>
</evidence>
<dbReference type="InterPro" id="IPR033467">
    <property type="entry name" value="Tesmin/TSO1-like_CXC"/>
</dbReference>
<dbReference type="InterPro" id="IPR044522">
    <property type="entry name" value="TSO1-like"/>
</dbReference>